<evidence type="ECO:0000313" key="13">
    <source>
        <dbReference type="EMBL" id="HGU47425.1"/>
    </source>
</evidence>
<dbReference type="PANTHER" id="PTHR30525">
    <property type="entry name" value="1-DEOXY-D-XYLULOSE 5-PHOSPHATE REDUCTOISOMERASE"/>
    <property type="match status" value="1"/>
</dbReference>
<protein>
    <recommendedName>
        <fullName evidence="9">1-deoxy-D-xylulose 5-phosphate reductoisomerase</fullName>
        <shortName evidence="9">DXP reductoisomerase</shortName>
        <ecNumber evidence="9">1.1.1.267</ecNumber>
    </recommendedName>
    <alternativeName>
        <fullName evidence="9">1-deoxyxylulose-5-phosphate reductoisomerase</fullName>
    </alternativeName>
    <alternativeName>
        <fullName evidence="9">2-C-methyl-D-erythritol 4-phosphate synthase</fullName>
    </alternativeName>
</protein>
<dbReference type="AlphaFoldDB" id="A0A7C4VYX1"/>
<feature type="binding site" evidence="9">
    <location>
        <position position="219"/>
    </location>
    <ligand>
        <name>Mn(2+)</name>
        <dbReference type="ChEBI" id="CHEBI:29035"/>
    </ligand>
</feature>
<feature type="binding site" evidence="9">
    <location>
        <position position="197"/>
    </location>
    <ligand>
        <name>1-deoxy-D-xylulose 5-phosphate</name>
        <dbReference type="ChEBI" id="CHEBI:57792"/>
    </ligand>
</feature>
<keyword evidence="13" id="KW-0413">Isomerase</keyword>
<proteinExistence type="inferred from homology"/>
<accession>A0A7C4VYX1</accession>
<reference evidence="13" key="1">
    <citation type="journal article" date="2020" name="mSystems">
        <title>Genome- and Community-Level Interaction Insights into Carbon Utilization and Element Cycling Functions of Hydrothermarchaeota in Hydrothermal Sediment.</title>
        <authorList>
            <person name="Zhou Z."/>
            <person name="Liu Y."/>
            <person name="Xu W."/>
            <person name="Pan J."/>
            <person name="Luo Z.H."/>
            <person name="Li M."/>
        </authorList>
    </citation>
    <scope>NUCLEOTIDE SEQUENCE [LARGE SCALE GENOMIC DNA]</scope>
    <source>
        <strain evidence="13">SpSt-594</strain>
    </source>
</reference>
<dbReference type="InterPro" id="IPR013512">
    <property type="entry name" value="DXP_reductoisomerase_N"/>
</dbReference>
<keyword evidence="5 9" id="KW-0560">Oxidoreductase</keyword>
<dbReference type="Gene3D" id="3.40.50.720">
    <property type="entry name" value="NAD(P)-binding Rossmann-like Domain"/>
    <property type="match status" value="1"/>
</dbReference>
<evidence type="ECO:0000256" key="7">
    <source>
        <dbReference type="ARBA" id="ARBA00023229"/>
    </source>
</evidence>
<evidence type="ECO:0000256" key="8">
    <source>
        <dbReference type="ARBA" id="ARBA00048543"/>
    </source>
</evidence>
<dbReference type="Pfam" id="PF02670">
    <property type="entry name" value="DXP_reductoisom"/>
    <property type="match status" value="1"/>
</dbReference>
<keyword evidence="4 9" id="KW-0521">NADP</keyword>
<keyword evidence="7 9" id="KW-0414">Isoprene biosynthesis</keyword>
<evidence type="ECO:0000256" key="6">
    <source>
        <dbReference type="ARBA" id="ARBA00023211"/>
    </source>
</evidence>
<feature type="binding site" evidence="9">
    <location>
        <position position="203"/>
    </location>
    <ligand>
        <name>NADPH</name>
        <dbReference type="ChEBI" id="CHEBI:57783"/>
    </ligand>
</feature>
<dbReference type="GO" id="GO:0016853">
    <property type="term" value="F:isomerase activity"/>
    <property type="evidence" value="ECO:0007669"/>
    <property type="project" value="UniProtKB-KW"/>
</dbReference>
<dbReference type="HAMAP" id="MF_00183">
    <property type="entry name" value="DXP_reductoisom"/>
    <property type="match status" value="1"/>
</dbReference>
<feature type="domain" description="1-deoxy-D-xylulose 5-phosphate reductoisomerase N-terminal" evidence="10">
    <location>
        <begin position="5"/>
        <end position="131"/>
    </location>
</feature>
<dbReference type="InterPro" id="IPR003821">
    <property type="entry name" value="DXP_reductoisomerase"/>
</dbReference>
<dbReference type="UniPathway" id="UPA00056">
    <property type="reaction ID" value="UER00092"/>
</dbReference>
<name>A0A7C4VYX1_UNCW3</name>
<feature type="binding site" evidence="9">
    <location>
        <position position="125"/>
    </location>
    <ligand>
        <name>NADPH</name>
        <dbReference type="ChEBI" id="CHEBI:57783"/>
    </ligand>
</feature>
<comment type="similarity">
    <text evidence="2 9">Belongs to the DXR family.</text>
</comment>
<feature type="binding site" evidence="9">
    <location>
        <position position="11"/>
    </location>
    <ligand>
        <name>NADPH</name>
        <dbReference type="ChEBI" id="CHEBI:57783"/>
    </ligand>
</feature>
<dbReference type="InterPro" id="IPR036169">
    <property type="entry name" value="DXPR_C_sf"/>
</dbReference>
<dbReference type="PANTHER" id="PTHR30525:SF0">
    <property type="entry name" value="1-DEOXY-D-XYLULOSE 5-PHOSPHATE REDUCTOISOMERASE, CHLOROPLASTIC"/>
    <property type="match status" value="1"/>
</dbReference>
<organism evidence="13">
    <name type="scientific">candidate division WOR-3 bacterium</name>
    <dbReference type="NCBI Taxonomy" id="2052148"/>
    <lineage>
        <taxon>Bacteria</taxon>
        <taxon>Bacteria division WOR-3</taxon>
    </lineage>
</organism>
<dbReference type="GO" id="GO:0030604">
    <property type="term" value="F:1-deoxy-D-xylulose-5-phosphate reductoisomerase activity"/>
    <property type="evidence" value="ECO:0007669"/>
    <property type="project" value="UniProtKB-UniRule"/>
</dbReference>
<evidence type="ECO:0000256" key="4">
    <source>
        <dbReference type="ARBA" id="ARBA00022857"/>
    </source>
</evidence>
<dbReference type="SUPFAM" id="SSF51735">
    <property type="entry name" value="NAD(P)-binding Rossmann-fold domains"/>
    <property type="match status" value="1"/>
</dbReference>
<dbReference type="EC" id="1.1.1.267" evidence="9"/>
<dbReference type="Gene3D" id="1.10.1740.10">
    <property type="match status" value="1"/>
</dbReference>
<gene>
    <name evidence="9" type="primary">dxr</name>
    <name evidence="13" type="ORF">ENT60_02540</name>
</gene>
<comment type="caution">
    <text evidence="9">Lacks conserved residue(s) required for the propagation of feature annotation.</text>
</comment>
<feature type="binding site" evidence="9">
    <location>
        <position position="124"/>
    </location>
    <ligand>
        <name>1-deoxy-D-xylulose 5-phosphate</name>
        <dbReference type="ChEBI" id="CHEBI:57792"/>
    </ligand>
</feature>
<comment type="caution">
    <text evidence="13">The sequence shown here is derived from an EMBL/GenBank/DDBJ whole genome shotgun (WGS) entry which is preliminary data.</text>
</comment>
<dbReference type="Pfam" id="PF13288">
    <property type="entry name" value="DXPR_C"/>
    <property type="match status" value="1"/>
</dbReference>
<dbReference type="GO" id="GO:0030145">
    <property type="term" value="F:manganese ion binding"/>
    <property type="evidence" value="ECO:0007669"/>
    <property type="project" value="TreeGrafter"/>
</dbReference>
<feature type="binding site" evidence="9">
    <location>
        <position position="38"/>
    </location>
    <ligand>
        <name>NADPH</name>
        <dbReference type="ChEBI" id="CHEBI:57783"/>
    </ligand>
</feature>
<feature type="binding site" evidence="9">
    <location>
        <position position="175"/>
    </location>
    <ligand>
        <name>1-deoxy-D-xylulose 5-phosphate</name>
        <dbReference type="ChEBI" id="CHEBI:57792"/>
    </ligand>
</feature>
<evidence type="ECO:0000259" key="12">
    <source>
        <dbReference type="Pfam" id="PF13288"/>
    </source>
</evidence>
<comment type="cofactor">
    <cofactor evidence="9">
        <name>Mg(2+)</name>
        <dbReference type="ChEBI" id="CHEBI:18420"/>
    </cofactor>
    <cofactor evidence="9">
        <name>Mn(2+)</name>
        <dbReference type="ChEBI" id="CHEBI:29035"/>
    </cofactor>
</comment>
<dbReference type="InterPro" id="IPR036291">
    <property type="entry name" value="NAD(P)-bd_dom_sf"/>
</dbReference>
<dbReference type="Pfam" id="PF08436">
    <property type="entry name" value="DXP_redisom_C"/>
    <property type="match status" value="1"/>
</dbReference>
<keyword evidence="6 9" id="KW-0464">Manganese</keyword>
<feature type="binding site" evidence="9">
    <location>
        <position position="151"/>
    </location>
    <ligand>
        <name>Mn(2+)</name>
        <dbReference type="ChEBI" id="CHEBI:29035"/>
    </ligand>
</feature>
<feature type="binding site" evidence="9">
    <location>
        <position position="150"/>
    </location>
    <ligand>
        <name>1-deoxy-D-xylulose 5-phosphate</name>
        <dbReference type="ChEBI" id="CHEBI:57792"/>
    </ligand>
</feature>
<sequence length="387" mass="44243">MKFNLAIIGSTGSLGNQILEIINQQKKVFNIFALSCEKNIDSLQIQAEKFRPRYLGVYDFNAYKDFLRKYSVKNRKIVYGEEGLLEMVAHPEVDGVVFLATKTKCLNALILAIKKRKKIALASKELIVAFGSPIFQLAKEKEVEIIPIDSELVAIHSLLNKYGNKNLKRIFLTASGGYFFAYKKNLDKITVKEALRHPVWKMGKKITIDSATLINKIFEIMETSYFFDLSINKIDILIHPQGIIHGLIENCNGIFYAMFAKPDMKIFLSYALSKMINQNLELFNDEIKFFPLNLILFKPSSKNFAALKLIKYLEKNTSLPAVLVGADEIAVENFLKGNIKFTDILKIIRKTLEAHKKILNPSLSELVQAENWAKYYANNLINKMKRR</sequence>
<dbReference type="SUPFAM" id="SSF55347">
    <property type="entry name" value="Glyceraldehyde-3-phosphate dehydrogenase-like, C-terminal domain"/>
    <property type="match status" value="1"/>
</dbReference>
<dbReference type="EMBL" id="DSZH01000114">
    <property type="protein sequence ID" value="HGU47425.1"/>
    <property type="molecule type" value="Genomic_DNA"/>
</dbReference>
<keyword evidence="3 9" id="KW-0479">Metal-binding</keyword>
<feature type="domain" description="DXP reductoisomerase C-terminal" evidence="12">
    <location>
        <begin position="260"/>
        <end position="374"/>
    </location>
</feature>
<evidence type="ECO:0000256" key="5">
    <source>
        <dbReference type="ARBA" id="ARBA00023002"/>
    </source>
</evidence>
<dbReference type="InterPro" id="IPR013644">
    <property type="entry name" value="DXP_reductoisomerase_C"/>
</dbReference>
<comment type="function">
    <text evidence="9">Catalyzes the NADPH-dependent rearrangement and reduction of 1-deoxy-D-xylulose-5-phosphate (DXP) to 2-C-methyl-D-erythritol 4-phosphate (MEP).</text>
</comment>
<comment type="pathway">
    <text evidence="1 9">Isoprenoid biosynthesis; isopentenyl diphosphate biosynthesis via DXP pathway; isopentenyl diphosphate from 1-deoxy-D-xylulose 5-phosphate: step 1/6.</text>
</comment>
<feature type="domain" description="1-deoxy-D-xylulose 5-phosphate reductoisomerase C-terminal" evidence="11">
    <location>
        <begin position="145"/>
        <end position="227"/>
    </location>
</feature>
<feature type="binding site" evidence="9">
    <location>
        <position position="151"/>
    </location>
    <ligand>
        <name>1-deoxy-D-xylulose 5-phosphate</name>
        <dbReference type="ChEBI" id="CHEBI:57792"/>
    </ligand>
</feature>
<evidence type="ECO:0000256" key="3">
    <source>
        <dbReference type="ARBA" id="ARBA00022723"/>
    </source>
</evidence>
<keyword evidence="9" id="KW-0460">Magnesium</keyword>
<feature type="binding site" evidence="9">
    <location>
        <position position="149"/>
    </location>
    <ligand>
        <name>Mn(2+)</name>
        <dbReference type="ChEBI" id="CHEBI:29035"/>
    </ligand>
</feature>
<feature type="binding site" evidence="9">
    <location>
        <position position="13"/>
    </location>
    <ligand>
        <name>NADPH</name>
        <dbReference type="ChEBI" id="CHEBI:57783"/>
    </ligand>
</feature>
<feature type="binding site" evidence="9">
    <location>
        <position position="216"/>
    </location>
    <ligand>
        <name>1-deoxy-D-xylulose 5-phosphate</name>
        <dbReference type="ChEBI" id="CHEBI:57792"/>
    </ligand>
</feature>
<feature type="binding site" evidence="9">
    <location>
        <position position="215"/>
    </location>
    <ligand>
        <name>1-deoxy-D-xylulose 5-phosphate</name>
        <dbReference type="ChEBI" id="CHEBI:57792"/>
    </ligand>
</feature>
<evidence type="ECO:0000259" key="10">
    <source>
        <dbReference type="Pfam" id="PF02670"/>
    </source>
</evidence>
<evidence type="ECO:0000256" key="2">
    <source>
        <dbReference type="ARBA" id="ARBA00006825"/>
    </source>
</evidence>
<evidence type="ECO:0000256" key="1">
    <source>
        <dbReference type="ARBA" id="ARBA00005094"/>
    </source>
</evidence>
<dbReference type="GO" id="GO:0070402">
    <property type="term" value="F:NADPH binding"/>
    <property type="evidence" value="ECO:0007669"/>
    <property type="project" value="InterPro"/>
</dbReference>
<feature type="binding site" evidence="9">
    <location>
        <position position="219"/>
    </location>
    <ligand>
        <name>1-deoxy-D-xylulose 5-phosphate</name>
        <dbReference type="ChEBI" id="CHEBI:57792"/>
    </ligand>
</feature>
<comment type="catalytic activity">
    <reaction evidence="8">
        <text>2-C-methyl-D-erythritol 4-phosphate + NADP(+) = 1-deoxy-D-xylulose 5-phosphate + NADPH + H(+)</text>
        <dbReference type="Rhea" id="RHEA:13717"/>
        <dbReference type="ChEBI" id="CHEBI:15378"/>
        <dbReference type="ChEBI" id="CHEBI:57783"/>
        <dbReference type="ChEBI" id="CHEBI:57792"/>
        <dbReference type="ChEBI" id="CHEBI:58262"/>
        <dbReference type="ChEBI" id="CHEBI:58349"/>
        <dbReference type="EC" id="1.1.1.267"/>
    </reaction>
    <physiologicalReaction direction="right-to-left" evidence="8">
        <dbReference type="Rhea" id="RHEA:13719"/>
    </physiologicalReaction>
</comment>
<feature type="binding site" evidence="9">
    <location>
        <position position="12"/>
    </location>
    <ligand>
        <name>NADPH</name>
        <dbReference type="ChEBI" id="CHEBI:57783"/>
    </ligand>
</feature>
<dbReference type="GO" id="GO:0051484">
    <property type="term" value="P:isopentenyl diphosphate biosynthetic process, methylerythritol 4-phosphate pathway involved in terpenoid biosynthetic process"/>
    <property type="evidence" value="ECO:0007669"/>
    <property type="project" value="TreeGrafter"/>
</dbReference>
<evidence type="ECO:0000256" key="9">
    <source>
        <dbReference type="HAMAP-Rule" id="MF_00183"/>
    </source>
</evidence>
<dbReference type="InterPro" id="IPR026877">
    <property type="entry name" value="DXPR_C"/>
</dbReference>
<feature type="binding site" evidence="9">
    <location>
        <position position="39"/>
    </location>
    <ligand>
        <name>NADPH</name>
        <dbReference type="ChEBI" id="CHEBI:57783"/>
    </ligand>
</feature>
<dbReference type="PIRSF" id="PIRSF006205">
    <property type="entry name" value="Dxp_reductismrs"/>
    <property type="match status" value="1"/>
</dbReference>
<dbReference type="SUPFAM" id="SSF69055">
    <property type="entry name" value="1-deoxy-D-xylulose-5-phosphate reductoisomerase, C-terminal domain"/>
    <property type="match status" value="1"/>
</dbReference>
<evidence type="ECO:0000259" key="11">
    <source>
        <dbReference type="Pfam" id="PF08436"/>
    </source>
</evidence>
<feature type="binding site" evidence="9">
    <location>
        <position position="210"/>
    </location>
    <ligand>
        <name>1-deoxy-D-xylulose 5-phosphate</name>
        <dbReference type="ChEBI" id="CHEBI:57792"/>
    </ligand>
</feature>